<keyword evidence="7" id="KW-0106">Calcium</keyword>
<organism evidence="12 13">
    <name type="scientific">Diplogelasinospora grovesii</name>
    <dbReference type="NCBI Taxonomy" id="303347"/>
    <lineage>
        <taxon>Eukaryota</taxon>
        <taxon>Fungi</taxon>
        <taxon>Dikarya</taxon>
        <taxon>Ascomycota</taxon>
        <taxon>Pezizomycotina</taxon>
        <taxon>Sordariomycetes</taxon>
        <taxon>Sordariomycetidae</taxon>
        <taxon>Sordariales</taxon>
        <taxon>Diplogelasinosporaceae</taxon>
        <taxon>Diplogelasinospora</taxon>
    </lineage>
</organism>
<feature type="active site" evidence="6">
    <location>
        <position position="584"/>
    </location>
</feature>
<dbReference type="AlphaFoldDB" id="A0AAN6N8U7"/>
<comment type="caution">
    <text evidence="12">The sequence shown here is derived from an EMBL/GenBank/DDBJ whole genome shotgun (WGS) entry which is preliminary data.</text>
</comment>
<evidence type="ECO:0000256" key="1">
    <source>
        <dbReference type="ARBA" id="ARBA00001913"/>
    </source>
</evidence>
<name>A0AAN6N8U7_9PEZI</name>
<feature type="signal peptide" evidence="11">
    <location>
        <begin position="1"/>
        <end position="28"/>
    </location>
</feature>
<feature type="compositionally biased region" description="Polar residues" evidence="10">
    <location>
        <begin position="48"/>
        <end position="65"/>
    </location>
</feature>
<feature type="region of interest" description="Disordered" evidence="10">
    <location>
        <begin position="448"/>
        <end position="544"/>
    </location>
</feature>
<feature type="compositionally biased region" description="Basic and acidic residues" evidence="10">
    <location>
        <begin position="146"/>
        <end position="163"/>
    </location>
</feature>
<dbReference type="PANTHER" id="PTHR11742:SF103">
    <property type="entry name" value="ENDOPLASMIC RETICULUM MANNOSIDASE MNL2-RELATED"/>
    <property type="match status" value="1"/>
</dbReference>
<dbReference type="PANTHER" id="PTHR11742">
    <property type="entry name" value="MANNOSYL-OLIGOSACCHARIDE ALPHA-1,2-MANNOSIDASE-RELATED"/>
    <property type="match status" value="1"/>
</dbReference>
<feature type="region of interest" description="Disordered" evidence="10">
    <location>
        <begin position="144"/>
        <end position="163"/>
    </location>
</feature>
<protein>
    <recommendedName>
        <fullName evidence="9">alpha-1,2-Mannosidase</fullName>
        <ecNumber evidence="9">3.2.1.-</ecNumber>
    </recommendedName>
</protein>
<feature type="compositionally biased region" description="Basic and acidic residues" evidence="10">
    <location>
        <begin position="769"/>
        <end position="793"/>
    </location>
</feature>
<accession>A0AAN6N8U7</accession>
<feature type="active site" description="Proton donor" evidence="6">
    <location>
        <position position="701"/>
    </location>
</feature>
<evidence type="ECO:0000256" key="8">
    <source>
        <dbReference type="PIRSR" id="PIRSR601382-3"/>
    </source>
</evidence>
<dbReference type="InterPro" id="IPR036026">
    <property type="entry name" value="Seven-hairpin_glycosidases"/>
</dbReference>
<feature type="binding site" evidence="7">
    <location>
        <position position="986"/>
    </location>
    <ligand>
        <name>Ca(2+)</name>
        <dbReference type="ChEBI" id="CHEBI:29108"/>
    </ligand>
</feature>
<keyword evidence="13" id="KW-1185">Reference proteome</keyword>
<feature type="compositionally biased region" description="Basic and acidic residues" evidence="10">
    <location>
        <begin position="506"/>
        <end position="515"/>
    </location>
</feature>
<evidence type="ECO:0000256" key="10">
    <source>
        <dbReference type="SAM" id="MobiDB-lite"/>
    </source>
</evidence>
<dbReference type="Proteomes" id="UP001303473">
    <property type="component" value="Unassembled WGS sequence"/>
</dbReference>
<evidence type="ECO:0000313" key="13">
    <source>
        <dbReference type="Proteomes" id="UP001303473"/>
    </source>
</evidence>
<comment type="similarity">
    <text evidence="3 9">Belongs to the glycosyl hydrolase 47 family.</text>
</comment>
<feature type="region of interest" description="Disordered" evidence="10">
    <location>
        <begin position="32"/>
        <end position="139"/>
    </location>
</feature>
<dbReference type="GO" id="GO:0016020">
    <property type="term" value="C:membrane"/>
    <property type="evidence" value="ECO:0007669"/>
    <property type="project" value="InterPro"/>
</dbReference>
<keyword evidence="4 9" id="KW-0378">Hydrolase</keyword>
<keyword evidence="11" id="KW-0732">Signal</keyword>
<evidence type="ECO:0000256" key="2">
    <source>
        <dbReference type="ARBA" id="ARBA00004922"/>
    </source>
</evidence>
<dbReference type="SUPFAM" id="SSF48225">
    <property type="entry name" value="Seven-hairpin glycosidases"/>
    <property type="match status" value="1"/>
</dbReference>
<dbReference type="GO" id="GO:0005975">
    <property type="term" value="P:carbohydrate metabolic process"/>
    <property type="evidence" value="ECO:0007669"/>
    <property type="project" value="InterPro"/>
</dbReference>
<comment type="pathway">
    <text evidence="2">Protein modification; protein glycosylation.</text>
</comment>
<evidence type="ECO:0000256" key="7">
    <source>
        <dbReference type="PIRSR" id="PIRSR601382-2"/>
    </source>
</evidence>
<sequence length="996" mass="112129">MAMLRFRRYRVFMICAFIILVLLYHVSQNSQWEPSSPQLPVHGHAPVQQKQQPVKDTNNNGQQVDSKPPRKSSPSVPPAYTRESTVAGQQQQQQQQPTTKKEPTIKIPQLKTSNEVKGGYGLPTAAPTVTRDADAKPTTVVAVNIPDRRPGSADDAYKPEDGDEEIHAAKPPAKYHGTSLSLSPSQTEIHWQKPTEWFPVPEESLIMLPTGQPKPIPTIQYQFEEESAAAKEKRELRLAKVKAEAQRAWSGYKEHAWMHDELRPISKKFKDPFAGWAATLVDSLDTLWIMGMREEFEDAVAAVRDIDFTFTPYRNDIPVFETVIRYLGGLLGAYDVSGGHDGPYRILLDKATELGEILMSTFDTPNRMPLLYYMWKPAYNENPKRASTSAGVAELGSLSMEFTRLAQLTGKNKYYDAVARITDALEELQNRPNGTALPGIFPTNLDASGCNRTAPAPKSIDTASEAAQKQAEEAADLEEEPKGYEPAATPQNHVTGAGAGGKKKKGENDDLKADLEFSVTPGMESIPSTPKHSTKHADHNDGRPTEAPAPFNAKGLPVGWDCVPQNLTSGGWGMESYSMGGSQDSTYEYFPKQYLLLGGLEPKYREMHLKTVAAVKKYLLFRPMAEGDPDILFSAKAFSRDGTDNDLTFEWEVTHLTCFLGGMFGMGGKIFNSAEDVEIGKKLAAGCAWAYDVFPTGIMPEFAQVLPCTNTTGGCHWNETAWYERLDPSSGWRDSQMEDYYVRKAEWEHEVEQLKQQEVQRKLAIQKQQVEKDELERKQRAAEDARRKEEAKLRPKKRGLAEEDNEINRSFGTEEEVTSKKIADKVNKLEKELDINATPNYQQEREKESEGAIRLPNEPVRPLTHLEYVANRIKTEHLPPGFVALNDRRYILRPEAIESVWYMYRITGDPVWQERGWRMFEAVVKYTQTEVGHSAIDDVGVADEDSPPPRKADSMESFWLAETLKYFYLLFAEPDVISLDDWVFNTEAHPFRRPKP</sequence>
<evidence type="ECO:0000256" key="3">
    <source>
        <dbReference type="ARBA" id="ARBA00007658"/>
    </source>
</evidence>
<reference evidence="13" key="1">
    <citation type="journal article" date="2023" name="Mol. Phylogenet. Evol.">
        <title>Genome-scale phylogeny and comparative genomics of the fungal order Sordariales.</title>
        <authorList>
            <person name="Hensen N."/>
            <person name="Bonometti L."/>
            <person name="Westerberg I."/>
            <person name="Brannstrom I.O."/>
            <person name="Guillou S."/>
            <person name="Cros-Aarteil S."/>
            <person name="Calhoun S."/>
            <person name="Haridas S."/>
            <person name="Kuo A."/>
            <person name="Mondo S."/>
            <person name="Pangilinan J."/>
            <person name="Riley R."/>
            <person name="LaButti K."/>
            <person name="Andreopoulos B."/>
            <person name="Lipzen A."/>
            <person name="Chen C."/>
            <person name="Yan M."/>
            <person name="Daum C."/>
            <person name="Ng V."/>
            <person name="Clum A."/>
            <person name="Steindorff A."/>
            <person name="Ohm R.A."/>
            <person name="Martin F."/>
            <person name="Silar P."/>
            <person name="Natvig D.O."/>
            <person name="Lalanne C."/>
            <person name="Gautier V."/>
            <person name="Ament-Velasquez S.L."/>
            <person name="Kruys A."/>
            <person name="Hutchinson M.I."/>
            <person name="Powell A.J."/>
            <person name="Barry K."/>
            <person name="Miller A.N."/>
            <person name="Grigoriev I.V."/>
            <person name="Debuchy R."/>
            <person name="Gladieux P."/>
            <person name="Hiltunen Thoren M."/>
            <person name="Johannesson H."/>
        </authorList>
    </citation>
    <scope>NUCLEOTIDE SEQUENCE [LARGE SCALE GENOMIC DNA]</scope>
    <source>
        <strain evidence="13">CBS 340.73</strain>
    </source>
</reference>
<feature type="compositionally biased region" description="Low complexity" evidence="10">
    <location>
        <begin position="89"/>
        <end position="98"/>
    </location>
</feature>
<feature type="region of interest" description="Disordered" evidence="10">
    <location>
        <begin position="767"/>
        <end position="816"/>
    </location>
</feature>
<gene>
    <name evidence="12" type="ORF">QBC46DRAFT_286385</name>
</gene>
<keyword evidence="9" id="KW-0326">Glycosidase</keyword>
<keyword evidence="5 8" id="KW-1015">Disulfide bond</keyword>
<dbReference type="GO" id="GO:0005783">
    <property type="term" value="C:endoplasmic reticulum"/>
    <property type="evidence" value="ECO:0007669"/>
    <property type="project" value="TreeGrafter"/>
</dbReference>
<dbReference type="InterPro" id="IPR050749">
    <property type="entry name" value="Glycosyl_Hydrolase_47"/>
</dbReference>
<evidence type="ECO:0000256" key="11">
    <source>
        <dbReference type="SAM" id="SignalP"/>
    </source>
</evidence>
<evidence type="ECO:0000256" key="6">
    <source>
        <dbReference type="PIRSR" id="PIRSR601382-1"/>
    </source>
</evidence>
<dbReference type="Pfam" id="PF01532">
    <property type="entry name" value="Glyco_hydro_47"/>
    <property type="match status" value="1"/>
</dbReference>
<feature type="compositionally biased region" description="Basic and acidic residues" evidence="10">
    <location>
        <begin position="535"/>
        <end position="544"/>
    </location>
</feature>
<evidence type="ECO:0000256" key="5">
    <source>
        <dbReference type="ARBA" id="ARBA00023157"/>
    </source>
</evidence>
<dbReference type="InterPro" id="IPR001382">
    <property type="entry name" value="Glyco_hydro_47"/>
</dbReference>
<keyword evidence="7" id="KW-0479">Metal-binding</keyword>
<feature type="chain" id="PRO_5042874012" description="alpha-1,2-Mannosidase" evidence="11">
    <location>
        <begin position="29"/>
        <end position="996"/>
    </location>
</feature>
<dbReference type="PRINTS" id="PR00747">
    <property type="entry name" value="GLYHDRLASE47"/>
</dbReference>
<evidence type="ECO:0000256" key="4">
    <source>
        <dbReference type="ARBA" id="ARBA00022801"/>
    </source>
</evidence>
<feature type="disulfide bond" evidence="8">
    <location>
        <begin position="658"/>
        <end position="687"/>
    </location>
</feature>
<evidence type="ECO:0000313" key="12">
    <source>
        <dbReference type="EMBL" id="KAK3941311.1"/>
    </source>
</evidence>
<dbReference type="GO" id="GO:0036503">
    <property type="term" value="P:ERAD pathway"/>
    <property type="evidence" value="ECO:0007669"/>
    <property type="project" value="UniProtKB-ARBA"/>
</dbReference>
<proteinExistence type="inferred from homology"/>
<dbReference type="EC" id="3.2.1.-" evidence="9"/>
<dbReference type="Gene3D" id="1.50.10.10">
    <property type="match status" value="3"/>
</dbReference>
<dbReference type="GO" id="GO:0005509">
    <property type="term" value="F:calcium ion binding"/>
    <property type="evidence" value="ECO:0007669"/>
    <property type="project" value="InterPro"/>
</dbReference>
<feature type="active site" description="Proton donor" evidence="6">
    <location>
        <position position="321"/>
    </location>
</feature>
<comment type="cofactor">
    <cofactor evidence="1 7">
        <name>Ca(2+)</name>
        <dbReference type="ChEBI" id="CHEBI:29108"/>
    </cofactor>
</comment>
<dbReference type="EMBL" id="MU853784">
    <property type="protein sequence ID" value="KAK3941311.1"/>
    <property type="molecule type" value="Genomic_DNA"/>
</dbReference>
<dbReference type="GO" id="GO:0004571">
    <property type="term" value="F:mannosyl-oligosaccharide 1,2-alpha-mannosidase activity"/>
    <property type="evidence" value="ECO:0007669"/>
    <property type="project" value="InterPro"/>
</dbReference>
<evidence type="ECO:0000256" key="9">
    <source>
        <dbReference type="RuleBase" id="RU361193"/>
    </source>
</evidence>
<feature type="active site" evidence="6">
    <location>
        <position position="895"/>
    </location>
</feature>
<dbReference type="InterPro" id="IPR012341">
    <property type="entry name" value="6hp_glycosidase-like_sf"/>
</dbReference>